<dbReference type="InterPro" id="IPR016989">
    <property type="entry name" value="Atp1_alphaprobac"/>
</dbReference>
<keyword evidence="1" id="KW-0472">Membrane</keyword>
<evidence type="ECO:0000256" key="1">
    <source>
        <dbReference type="SAM" id="Phobius"/>
    </source>
</evidence>
<feature type="transmembrane region" description="Helical" evidence="1">
    <location>
        <begin position="46"/>
        <end position="68"/>
    </location>
</feature>
<proteinExistence type="predicted"/>
<accession>A0A1J5RQQ8</accession>
<dbReference type="Pfam" id="PF09527">
    <property type="entry name" value="ATPase_gene1"/>
    <property type="match status" value="1"/>
</dbReference>
<evidence type="ECO:0000313" key="2">
    <source>
        <dbReference type="EMBL" id="OIQ98326.1"/>
    </source>
</evidence>
<dbReference type="PIRSF" id="PIRSF032126">
    <property type="entry name" value="F0F1_ATP_synthase_subunit_I"/>
    <property type="match status" value="1"/>
</dbReference>
<dbReference type="EMBL" id="MLJW01000120">
    <property type="protein sequence ID" value="OIQ98326.1"/>
    <property type="molecule type" value="Genomic_DNA"/>
</dbReference>
<name>A0A1J5RQQ8_9ZZZZ</name>
<dbReference type="InterPro" id="IPR032820">
    <property type="entry name" value="ATPase_put"/>
</dbReference>
<protein>
    <submittedName>
        <fullName evidence="2">ATP synthase protein I</fullName>
    </submittedName>
</protein>
<comment type="caution">
    <text evidence="2">The sequence shown here is derived from an EMBL/GenBank/DDBJ whole genome shotgun (WGS) entry which is preliminary data.</text>
</comment>
<feature type="transmembrane region" description="Helical" evidence="1">
    <location>
        <begin position="74"/>
        <end position="95"/>
    </location>
</feature>
<dbReference type="AlphaFoldDB" id="A0A1J5RQQ8"/>
<keyword evidence="1" id="KW-0812">Transmembrane</keyword>
<gene>
    <name evidence="2" type="primary">atpI_1</name>
    <name evidence="2" type="ORF">GALL_196040</name>
</gene>
<keyword evidence="1" id="KW-1133">Transmembrane helix</keyword>
<sequence>MTDKSDDHRSLDDLDARLRAAQAREEIETGRAQERERRVDNTGMGLGFRIAIELVVNIAVGAGLGYFLDKWLGTKPWLMVVFVFLGAAAGVVNVYRVAKGFDDSVGLGRAMRHGSDGQTDDP</sequence>
<reference evidence="2" key="1">
    <citation type="submission" date="2016-10" db="EMBL/GenBank/DDBJ databases">
        <title>Sequence of Gallionella enrichment culture.</title>
        <authorList>
            <person name="Poehlein A."/>
            <person name="Muehling M."/>
            <person name="Daniel R."/>
        </authorList>
    </citation>
    <scope>NUCLEOTIDE SEQUENCE</scope>
</reference>
<organism evidence="2">
    <name type="scientific">mine drainage metagenome</name>
    <dbReference type="NCBI Taxonomy" id="410659"/>
    <lineage>
        <taxon>unclassified sequences</taxon>
        <taxon>metagenomes</taxon>
        <taxon>ecological metagenomes</taxon>
    </lineage>
</organism>